<keyword evidence="2" id="KW-0472">Membrane</keyword>
<gene>
    <name evidence="4" type="ORF">QCA50_011274</name>
</gene>
<keyword evidence="5" id="KW-1185">Reference proteome</keyword>
<sequence>MLSSAVTLFYDILVTWDQEIDNVWRHKFSVAGLLFVLNRYLNVILAIANLLNFFPVVQVTLGYCKSLNIVVASLQAATDLNSAAFSAVRVWAIWSRNWVIFVIVMVACLLAPILNVYRISTVHFVGVSQIPDAYGGCTWTSGLSTSSLHTRLIVVARACAISADTLILGATLLKTIRIKKEAMKVGIPAKFTTMVIRDGGLRPFDLSDENLTHFQGSLWWGALVVVNIMPIVVDNLDTPGNPSTFFVNVVQSIMLSHFMLSLRKLYDPRSLELTSSPDIVGNLGASLTFPGEEDDLVFARTSRRTSSGTISFGGISSVAEDVLQWTKTPDMECPLDSLDDYDHSRPLSNPLLSPAEAG</sequence>
<proteinExistence type="predicted"/>
<dbReference type="InterPro" id="IPR045340">
    <property type="entry name" value="DUF6533"/>
</dbReference>
<dbReference type="AlphaFoldDB" id="A0AAW0G6V3"/>
<dbReference type="Proteomes" id="UP001385951">
    <property type="component" value="Unassembled WGS sequence"/>
</dbReference>
<evidence type="ECO:0000313" key="4">
    <source>
        <dbReference type="EMBL" id="KAK7685411.1"/>
    </source>
</evidence>
<organism evidence="4 5">
    <name type="scientific">Cerrena zonata</name>
    <dbReference type="NCBI Taxonomy" id="2478898"/>
    <lineage>
        <taxon>Eukaryota</taxon>
        <taxon>Fungi</taxon>
        <taxon>Dikarya</taxon>
        <taxon>Basidiomycota</taxon>
        <taxon>Agaricomycotina</taxon>
        <taxon>Agaricomycetes</taxon>
        <taxon>Polyporales</taxon>
        <taxon>Cerrenaceae</taxon>
        <taxon>Cerrena</taxon>
    </lineage>
</organism>
<name>A0AAW0G6V3_9APHY</name>
<protein>
    <recommendedName>
        <fullName evidence="3">DUF6533 domain-containing protein</fullName>
    </recommendedName>
</protein>
<evidence type="ECO:0000256" key="1">
    <source>
        <dbReference type="SAM" id="MobiDB-lite"/>
    </source>
</evidence>
<reference evidence="4 5" key="1">
    <citation type="submission" date="2022-09" db="EMBL/GenBank/DDBJ databases">
        <authorList>
            <person name="Palmer J.M."/>
        </authorList>
    </citation>
    <scope>NUCLEOTIDE SEQUENCE [LARGE SCALE GENOMIC DNA]</scope>
    <source>
        <strain evidence="4 5">DSM 7382</strain>
    </source>
</reference>
<keyword evidence="2" id="KW-1133">Transmembrane helix</keyword>
<feature type="region of interest" description="Disordered" evidence="1">
    <location>
        <begin position="336"/>
        <end position="358"/>
    </location>
</feature>
<comment type="caution">
    <text evidence="4">The sequence shown here is derived from an EMBL/GenBank/DDBJ whole genome shotgun (WGS) entry which is preliminary data.</text>
</comment>
<evidence type="ECO:0000256" key="2">
    <source>
        <dbReference type="SAM" id="Phobius"/>
    </source>
</evidence>
<evidence type="ECO:0000259" key="3">
    <source>
        <dbReference type="Pfam" id="PF20151"/>
    </source>
</evidence>
<keyword evidence="2" id="KW-0812">Transmembrane</keyword>
<dbReference type="Pfam" id="PF20151">
    <property type="entry name" value="DUF6533"/>
    <property type="match status" value="1"/>
</dbReference>
<accession>A0AAW0G6V3</accession>
<feature type="transmembrane region" description="Helical" evidence="2">
    <location>
        <begin position="98"/>
        <end position="117"/>
    </location>
</feature>
<evidence type="ECO:0000313" key="5">
    <source>
        <dbReference type="Proteomes" id="UP001385951"/>
    </source>
</evidence>
<dbReference type="EMBL" id="JASBNA010000020">
    <property type="protein sequence ID" value="KAK7685411.1"/>
    <property type="molecule type" value="Genomic_DNA"/>
</dbReference>
<feature type="domain" description="DUF6533" evidence="3">
    <location>
        <begin position="2"/>
        <end position="41"/>
    </location>
</feature>
<feature type="transmembrane region" description="Helical" evidence="2">
    <location>
        <begin position="40"/>
        <end position="64"/>
    </location>
</feature>